<dbReference type="Proteomes" id="UP000813385">
    <property type="component" value="Unassembled WGS sequence"/>
</dbReference>
<organism evidence="2 3">
    <name type="scientific">Plectosphaerella cucumerina</name>
    <dbReference type="NCBI Taxonomy" id="40658"/>
    <lineage>
        <taxon>Eukaryota</taxon>
        <taxon>Fungi</taxon>
        <taxon>Dikarya</taxon>
        <taxon>Ascomycota</taxon>
        <taxon>Pezizomycotina</taxon>
        <taxon>Sordariomycetes</taxon>
        <taxon>Hypocreomycetidae</taxon>
        <taxon>Glomerellales</taxon>
        <taxon>Plectosphaerellaceae</taxon>
        <taxon>Plectosphaerella</taxon>
    </lineage>
</organism>
<protein>
    <submittedName>
        <fullName evidence="2">Uncharacterized protein</fullName>
    </submittedName>
</protein>
<evidence type="ECO:0000256" key="1">
    <source>
        <dbReference type="SAM" id="MobiDB-lite"/>
    </source>
</evidence>
<name>A0A8K0T480_9PEZI</name>
<dbReference type="EMBL" id="JAGPXD010000007">
    <property type="protein sequence ID" value="KAH7347334.1"/>
    <property type="molecule type" value="Genomic_DNA"/>
</dbReference>
<comment type="caution">
    <text evidence="2">The sequence shown here is derived from an EMBL/GenBank/DDBJ whole genome shotgun (WGS) entry which is preliminary data.</text>
</comment>
<feature type="compositionally biased region" description="Low complexity" evidence="1">
    <location>
        <begin position="31"/>
        <end position="43"/>
    </location>
</feature>
<feature type="region of interest" description="Disordered" evidence="1">
    <location>
        <begin position="30"/>
        <end position="53"/>
    </location>
</feature>
<accession>A0A8K0T480</accession>
<evidence type="ECO:0000313" key="2">
    <source>
        <dbReference type="EMBL" id="KAH7347334.1"/>
    </source>
</evidence>
<sequence>MAAAIPLGIQYLLDAGIFQSTKEDDEIFPIDAPESANDSNAADDAGDEKVGDIPDNDLHFAPGLAPSLGVAGSLGPSAPTRSSLVKSALVPKTQPSIFWKAVGITLKTVFSGDGDLSESGSAIFYASPNQAGILSGPSYPLEVTNYQMYLYCDAMQRVGFPTFRVSGDSYFEFVNLYLKYVAEKEASADVTRARQDLVDAKLAKDHAWEARRKSFPHHVAESGDLAQHSLVDYIKQDKAYKEAWNAEETAETEFARARGSQLSSASAQLQVVRLADSRLEPQAGNNMPVIAVDQDWVEVRKANPDTDKEKFFDPNLKFYRPLYSIPKYALEVSYWIQGAAISPTDDENGTYSVPLAGVWDRSWSELGHPALDKAAPYVPLTPEMKNFFNSLEVNLRFIKRTFAGDVARGMWDVPDLRDKFELQSSAPQSIREPVCKTSRLFFAWGLEMEVIFPEVLPDAAIKNMSISALGMPLKRVSGKNDRLVFTSSNAGYPVLVGGLADVV</sequence>
<reference evidence="2" key="1">
    <citation type="journal article" date="2021" name="Nat. Commun.">
        <title>Genetic determinants of endophytism in the Arabidopsis root mycobiome.</title>
        <authorList>
            <person name="Mesny F."/>
            <person name="Miyauchi S."/>
            <person name="Thiergart T."/>
            <person name="Pickel B."/>
            <person name="Atanasova L."/>
            <person name="Karlsson M."/>
            <person name="Huettel B."/>
            <person name="Barry K.W."/>
            <person name="Haridas S."/>
            <person name="Chen C."/>
            <person name="Bauer D."/>
            <person name="Andreopoulos W."/>
            <person name="Pangilinan J."/>
            <person name="LaButti K."/>
            <person name="Riley R."/>
            <person name="Lipzen A."/>
            <person name="Clum A."/>
            <person name="Drula E."/>
            <person name="Henrissat B."/>
            <person name="Kohler A."/>
            <person name="Grigoriev I.V."/>
            <person name="Martin F.M."/>
            <person name="Hacquard S."/>
        </authorList>
    </citation>
    <scope>NUCLEOTIDE SEQUENCE</scope>
    <source>
        <strain evidence="2">MPI-CAGE-AT-0016</strain>
    </source>
</reference>
<dbReference type="AlphaFoldDB" id="A0A8K0T480"/>
<proteinExistence type="predicted"/>
<gene>
    <name evidence="2" type="ORF">B0T11DRAFT_343526</name>
</gene>
<dbReference type="OrthoDB" id="5047692at2759"/>
<keyword evidence="3" id="KW-1185">Reference proteome</keyword>
<evidence type="ECO:0000313" key="3">
    <source>
        <dbReference type="Proteomes" id="UP000813385"/>
    </source>
</evidence>